<evidence type="ECO:0000259" key="2">
    <source>
        <dbReference type="Pfam" id="PF20239"/>
    </source>
</evidence>
<dbReference type="PANTHER" id="PTHR47756:SF2">
    <property type="entry name" value="BLL6612 PROTEIN"/>
    <property type="match status" value="1"/>
</dbReference>
<dbReference type="RefSeq" id="WP_200067617.1">
    <property type="nucleotide sequence ID" value="NZ_JAEHFW010000003.1"/>
</dbReference>
<organism evidence="3 4">
    <name type="scientific">Mucilaginibacter segetis</name>
    <dbReference type="NCBI Taxonomy" id="2793071"/>
    <lineage>
        <taxon>Bacteria</taxon>
        <taxon>Pseudomonadati</taxon>
        <taxon>Bacteroidota</taxon>
        <taxon>Sphingobacteriia</taxon>
        <taxon>Sphingobacteriales</taxon>
        <taxon>Sphingobacteriaceae</taxon>
        <taxon>Mucilaginibacter</taxon>
    </lineage>
</organism>
<dbReference type="GO" id="GO:0006352">
    <property type="term" value="P:DNA-templated transcription initiation"/>
    <property type="evidence" value="ECO:0007669"/>
    <property type="project" value="InterPro"/>
</dbReference>
<accession>A0A934PXS2</accession>
<dbReference type="EMBL" id="JAEHFW010000003">
    <property type="protein sequence ID" value="MBK0381095.1"/>
    <property type="molecule type" value="Genomic_DNA"/>
</dbReference>
<dbReference type="Gene3D" id="1.10.1740.10">
    <property type="match status" value="1"/>
</dbReference>
<proteinExistence type="predicted"/>
<protein>
    <submittedName>
        <fullName evidence="3">RNA polymerase subunit sigma</fullName>
    </submittedName>
</protein>
<dbReference type="InterPro" id="IPR013324">
    <property type="entry name" value="RNA_pol_sigma_r3/r4-like"/>
</dbReference>
<feature type="domain" description="RNA polymerase sigma-70 region 2" evidence="1">
    <location>
        <begin position="31"/>
        <end position="78"/>
    </location>
</feature>
<evidence type="ECO:0000313" key="3">
    <source>
        <dbReference type="EMBL" id="MBK0381095.1"/>
    </source>
</evidence>
<name>A0A934PXS2_9SPHI</name>
<dbReference type="InterPro" id="IPR007627">
    <property type="entry name" value="RNA_pol_sigma70_r2"/>
</dbReference>
<dbReference type="SUPFAM" id="SSF88946">
    <property type="entry name" value="Sigma2 domain of RNA polymerase sigma factors"/>
    <property type="match status" value="1"/>
</dbReference>
<evidence type="ECO:0000259" key="1">
    <source>
        <dbReference type="Pfam" id="PF04542"/>
    </source>
</evidence>
<dbReference type="Pfam" id="PF04542">
    <property type="entry name" value="Sigma70_r2"/>
    <property type="match status" value="1"/>
</dbReference>
<dbReference type="SUPFAM" id="SSF88659">
    <property type="entry name" value="Sigma3 and sigma4 domains of RNA polymerase sigma factors"/>
    <property type="match status" value="1"/>
</dbReference>
<reference evidence="3" key="1">
    <citation type="submission" date="2020-12" db="EMBL/GenBank/DDBJ databases">
        <title>Bacterial novel species Mucilaginibacter sp. SD-g isolated from soil.</title>
        <authorList>
            <person name="Jung H.-Y."/>
        </authorList>
    </citation>
    <scope>NUCLEOTIDE SEQUENCE</scope>
    <source>
        <strain evidence="3">SD-g</strain>
    </source>
</reference>
<feature type="domain" description="DUF6596" evidence="2">
    <location>
        <begin position="184"/>
        <end position="285"/>
    </location>
</feature>
<dbReference type="AlphaFoldDB" id="A0A934PXS2"/>
<evidence type="ECO:0000313" key="4">
    <source>
        <dbReference type="Proteomes" id="UP000613193"/>
    </source>
</evidence>
<dbReference type="InterPro" id="IPR046531">
    <property type="entry name" value="DUF6596"/>
</dbReference>
<keyword evidence="4" id="KW-1185">Reference proteome</keyword>
<gene>
    <name evidence="3" type="ORF">I5M19_17355</name>
</gene>
<dbReference type="GO" id="GO:0003700">
    <property type="term" value="F:DNA-binding transcription factor activity"/>
    <property type="evidence" value="ECO:0007669"/>
    <property type="project" value="InterPro"/>
</dbReference>
<dbReference type="PANTHER" id="PTHR47756">
    <property type="entry name" value="BLL6612 PROTEIN-RELATED"/>
    <property type="match status" value="1"/>
</dbReference>
<dbReference type="Proteomes" id="UP000613193">
    <property type="component" value="Unassembled WGS sequence"/>
</dbReference>
<sequence>MHNQDIIPHLFRTEFRKIVAVLCKAFGIENVNMAEDIASETFLSALETWPYKGIPENPQAWLYTVAKNKAKNLLARNSLFADKIQHGVKISVPENDEIEIDLSPQNITDSQLQMLFAVCHPLLSTEAQIALALRILCGFGIDEIANAFLSNKETINKRLFRAKEKLRTANIKLEFPPESEVSQRLQPVLTTLYLLFNEGYYSESKDTILRNDMCLEAMRLTRMLIDNKQTSIPQVNALLALMCFHSSRFKARKGANGEIILYQDQDETLWNTELIANGIFYLNRASVGNTISRYHLEAGIAYWHTMKEDTEEKWENILQLFNQLLMISYSPVAALNRTYALAKVRGNEIAIIEAEKLNLTNNRFYFTLLGELYTPIDKNKAKQNLLRALAICTTQPDRQTIQQKIDKL</sequence>
<dbReference type="InterPro" id="IPR013325">
    <property type="entry name" value="RNA_pol_sigma_r2"/>
</dbReference>
<dbReference type="Gene3D" id="1.10.10.10">
    <property type="entry name" value="Winged helix-like DNA-binding domain superfamily/Winged helix DNA-binding domain"/>
    <property type="match status" value="1"/>
</dbReference>
<dbReference type="InterPro" id="IPR036388">
    <property type="entry name" value="WH-like_DNA-bd_sf"/>
</dbReference>
<dbReference type="Pfam" id="PF20239">
    <property type="entry name" value="DUF6596"/>
    <property type="match status" value="1"/>
</dbReference>
<comment type="caution">
    <text evidence="3">The sequence shown here is derived from an EMBL/GenBank/DDBJ whole genome shotgun (WGS) entry which is preliminary data.</text>
</comment>